<proteinExistence type="predicted"/>
<dbReference type="EMBL" id="KV878585">
    <property type="protein sequence ID" value="OJJ59632.1"/>
    <property type="molecule type" value="Genomic_DNA"/>
</dbReference>
<evidence type="ECO:0000256" key="1">
    <source>
        <dbReference type="SAM" id="MobiDB-lite"/>
    </source>
</evidence>
<accession>A0A1L9TJP9</accession>
<reference evidence="3" key="1">
    <citation type="journal article" date="2017" name="Genome Biol.">
        <title>Comparative genomics reveals high biological diversity and specific adaptations in the industrially and medically important fungal genus Aspergillus.</title>
        <authorList>
            <person name="de Vries R.P."/>
            <person name="Riley R."/>
            <person name="Wiebenga A."/>
            <person name="Aguilar-Osorio G."/>
            <person name="Amillis S."/>
            <person name="Uchima C.A."/>
            <person name="Anderluh G."/>
            <person name="Asadollahi M."/>
            <person name="Askin M."/>
            <person name="Barry K."/>
            <person name="Battaglia E."/>
            <person name="Bayram O."/>
            <person name="Benocci T."/>
            <person name="Braus-Stromeyer S.A."/>
            <person name="Caldana C."/>
            <person name="Canovas D."/>
            <person name="Cerqueira G.C."/>
            <person name="Chen F."/>
            <person name="Chen W."/>
            <person name="Choi C."/>
            <person name="Clum A."/>
            <person name="Dos Santos R.A."/>
            <person name="Damasio A.R."/>
            <person name="Diallinas G."/>
            <person name="Emri T."/>
            <person name="Fekete E."/>
            <person name="Flipphi M."/>
            <person name="Freyberg S."/>
            <person name="Gallo A."/>
            <person name="Gournas C."/>
            <person name="Habgood R."/>
            <person name="Hainaut M."/>
            <person name="Harispe M.L."/>
            <person name="Henrissat B."/>
            <person name="Hilden K.S."/>
            <person name="Hope R."/>
            <person name="Hossain A."/>
            <person name="Karabika E."/>
            <person name="Karaffa L."/>
            <person name="Karanyi Z."/>
            <person name="Krasevec N."/>
            <person name="Kuo A."/>
            <person name="Kusch H."/>
            <person name="LaButti K."/>
            <person name="Lagendijk E.L."/>
            <person name="Lapidus A."/>
            <person name="Levasseur A."/>
            <person name="Lindquist E."/>
            <person name="Lipzen A."/>
            <person name="Logrieco A.F."/>
            <person name="MacCabe A."/>
            <person name="Maekelae M.R."/>
            <person name="Malavazi I."/>
            <person name="Melin P."/>
            <person name="Meyer V."/>
            <person name="Mielnichuk N."/>
            <person name="Miskei M."/>
            <person name="Molnar A.P."/>
            <person name="Mule G."/>
            <person name="Ngan C.Y."/>
            <person name="Orejas M."/>
            <person name="Orosz E."/>
            <person name="Ouedraogo J.P."/>
            <person name="Overkamp K.M."/>
            <person name="Park H.-S."/>
            <person name="Perrone G."/>
            <person name="Piumi F."/>
            <person name="Punt P.J."/>
            <person name="Ram A.F."/>
            <person name="Ramon A."/>
            <person name="Rauscher S."/>
            <person name="Record E."/>
            <person name="Riano-Pachon D.M."/>
            <person name="Robert V."/>
            <person name="Roehrig J."/>
            <person name="Ruller R."/>
            <person name="Salamov A."/>
            <person name="Salih N.S."/>
            <person name="Samson R.A."/>
            <person name="Sandor E."/>
            <person name="Sanguinetti M."/>
            <person name="Schuetze T."/>
            <person name="Sepcic K."/>
            <person name="Shelest E."/>
            <person name="Sherlock G."/>
            <person name="Sophianopoulou V."/>
            <person name="Squina F.M."/>
            <person name="Sun H."/>
            <person name="Susca A."/>
            <person name="Todd R.B."/>
            <person name="Tsang A."/>
            <person name="Unkles S.E."/>
            <person name="van de Wiele N."/>
            <person name="van Rossen-Uffink D."/>
            <person name="Oliveira J.V."/>
            <person name="Vesth T.C."/>
            <person name="Visser J."/>
            <person name="Yu J.-H."/>
            <person name="Zhou M."/>
            <person name="Andersen M.R."/>
            <person name="Archer D.B."/>
            <person name="Baker S.E."/>
            <person name="Benoit I."/>
            <person name="Brakhage A.A."/>
            <person name="Braus G.H."/>
            <person name="Fischer R."/>
            <person name="Frisvad J.C."/>
            <person name="Goldman G.H."/>
            <person name="Houbraken J."/>
            <person name="Oakley B."/>
            <person name="Pocsi I."/>
            <person name="Scazzocchio C."/>
            <person name="Seiboth B."/>
            <person name="vanKuyk P.A."/>
            <person name="Wortman J."/>
            <person name="Dyer P.S."/>
            <person name="Grigoriev I.V."/>
        </authorList>
    </citation>
    <scope>NUCLEOTIDE SEQUENCE [LARGE SCALE GENOMIC DNA]</scope>
    <source>
        <strain evidence="3">CBS 593.65</strain>
    </source>
</reference>
<dbReference type="Proteomes" id="UP000184356">
    <property type="component" value="Unassembled WGS sequence"/>
</dbReference>
<dbReference type="VEuPathDB" id="FungiDB:ASPSYDRAFT_886078"/>
<evidence type="ECO:0000313" key="3">
    <source>
        <dbReference type="Proteomes" id="UP000184356"/>
    </source>
</evidence>
<feature type="compositionally biased region" description="Basic residues" evidence="1">
    <location>
        <begin position="88"/>
        <end position="103"/>
    </location>
</feature>
<dbReference type="GeneID" id="63768105"/>
<evidence type="ECO:0000313" key="2">
    <source>
        <dbReference type="EMBL" id="OJJ59632.1"/>
    </source>
</evidence>
<feature type="region of interest" description="Disordered" evidence="1">
    <location>
        <begin position="64"/>
        <end position="136"/>
    </location>
</feature>
<organism evidence="2 3">
    <name type="scientific">Aspergillus sydowii CBS 593.65</name>
    <dbReference type="NCBI Taxonomy" id="1036612"/>
    <lineage>
        <taxon>Eukaryota</taxon>
        <taxon>Fungi</taxon>
        <taxon>Dikarya</taxon>
        <taxon>Ascomycota</taxon>
        <taxon>Pezizomycotina</taxon>
        <taxon>Eurotiomycetes</taxon>
        <taxon>Eurotiomycetidae</taxon>
        <taxon>Eurotiales</taxon>
        <taxon>Aspergillaceae</taxon>
        <taxon>Aspergillus</taxon>
        <taxon>Aspergillus subgen. Nidulantes</taxon>
    </lineage>
</organism>
<keyword evidence="3" id="KW-1185">Reference proteome</keyword>
<sequence>MIQLIGRLEILHTVYHFPFYAPHIMHEFQQQAICPRVKYLVVLGLMYPPADTVSLDMDDASTYGAIGLNNTPNLKKPPQPSEMERHPTPLRRRILKANRKPPRHPNPNQQNLPPPTLVNHRSHHQVPNHLRETQGAKEVLREAASESERCIPAM</sequence>
<dbReference type="AlphaFoldDB" id="A0A1L9TJP9"/>
<gene>
    <name evidence="2" type="ORF">ASPSYDRAFT_886078</name>
</gene>
<name>A0A1L9TJP9_9EURO</name>
<protein>
    <submittedName>
        <fullName evidence="2">Uncharacterized protein</fullName>
    </submittedName>
</protein>
<dbReference type="RefSeq" id="XP_040703438.1">
    <property type="nucleotide sequence ID" value="XM_040852032.1"/>
</dbReference>